<dbReference type="GO" id="GO:0016887">
    <property type="term" value="F:ATP hydrolysis activity"/>
    <property type="evidence" value="ECO:0007669"/>
    <property type="project" value="InterPro"/>
</dbReference>
<feature type="domain" description="ABC transporter" evidence="9">
    <location>
        <begin position="3"/>
        <end position="246"/>
    </location>
</feature>
<dbReference type="AlphaFoldDB" id="A0A9X2MJP1"/>
<evidence type="ECO:0000313" key="10">
    <source>
        <dbReference type="EMBL" id="MCR2044869.1"/>
    </source>
</evidence>
<dbReference type="Proteomes" id="UP001142078">
    <property type="component" value="Unassembled WGS sequence"/>
</dbReference>
<dbReference type="SMART" id="SM00382">
    <property type="entry name" value="AAA"/>
    <property type="match status" value="1"/>
</dbReference>
<dbReference type="PROSITE" id="PS50893">
    <property type="entry name" value="ABC_TRANSPORTER_2"/>
    <property type="match status" value="1"/>
</dbReference>
<gene>
    <name evidence="10" type="ORF">NSA23_12215</name>
</gene>
<dbReference type="GO" id="GO:0015424">
    <property type="term" value="F:ABC-type amino acid transporter activity"/>
    <property type="evidence" value="ECO:0007669"/>
    <property type="project" value="InterPro"/>
</dbReference>
<keyword evidence="11" id="KW-1185">Reference proteome</keyword>
<dbReference type="SUPFAM" id="SSF52540">
    <property type="entry name" value="P-loop containing nucleoside triphosphate hydrolases"/>
    <property type="match status" value="1"/>
</dbReference>
<evidence type="ECO:0000256" key="8">
    <source>
        <dbReference type="ARBA" id="ARBA00023136"/>
    </source>
</evidence>
<keyword evidence="6 10" id="KW-0067">ATP-binding</keyword>
<evidence type="ECO:0000259" key="9">
    <source>
        <dbReference type="PROSITE" id="PS50893"/>
    </source>
</evidence>
<comment type="similarity">
    <text evidence="2">Belongs to the ABC transporter superfamily.</text>
</comment>
<dbReference type="EMBL" id="JANJZL010000009">
    <property type="protein sequence ID" value="MCR2044869.1"/>
    <property type="molecule type" value="Genomic_DNA"/>
</dbReference>
<organism evidence="10 11">
    <name type="scientific">Anaerosalibacter massiliensis</name>
    <dbReference type="NCBI Taxonomy" id="1347392"/>
    <lineage>
        <taxon>Bacteria</taxon>
        <taxon>Bacillati</taxon>
        <taxon>Bacillota</taxon>
        <taxon>Tissierellia</taxon>
        <taxon>Tissierellales</taxon>
        <taxon>Sporanaerobacteraceae</taxon>
        <taxon>Anaerosalibacter</taxon>
    </lineage>
</organism>
<dbReference type="InterPro" id="IPR050086">
    <property type="entry name" value="MetN_ABC_transporter-like"/>
</dbReference>
<dbReference type="GO" id="GO:0005886">
    <property type="term" value="C:plasma membrane"/>
    <property type="evidence" value="ECO:0007669"/>
    <property type="project" value="UniProtKB-SubCell"/>
</dbReference>
<dbReference type="InterPro" id="IPR003593">
    <property type="entry name" value="AAA+_ATPase"/>
</dbReference>
<keyword evidence="3" id="KW-0813">Transport</keyword>
<evidence type="ECO:0000256" key="2">
    <source>
        <dbReference type="ARBA" id="ARBA00005417"/>
    </source>
</evidence>
<comment type="caution">
    <text evidence="10">The sequence shown here is derived from an EMBL/GenBank/DDBJ whole genome shotgun (WGS) entry which is preliminary data.</text>
</comment>
<evidence type="ECO:0000256" key="1">
    <source>
        <dbReference type="ARBA" id="ARBA00004202"/>
    </source>
</evidence>
<dbReference type="PIRSF" id="PIRSF039085">
    <property type="entry name" value="ABC_ATPase_HisP"/>
    <property type="match status" value="1"/>
</dbReference>
<keyword evidence="5" id="KW-0547">Nucleotide-binding</keyword>
<evidence type="ECO:0000256" key="3">
    <source>
        <dbReference type="ARBA" id="ARBA00022448"/>
    </source>
</evidence>
<dbReference type="InterPro" id="IPR027417">
    <property type="entry name" value="P-loop_NTPase"/>
</dbReference>
<dbReference type="InterPro" id="IPR003439">
    <property type="entry name" value="ABC_transporter-like_ATP-bd"/>
</dbReference>
<evidence type="ECO:0000256" key="7">
    <source>
        <dbReference type="ARBA" id="ARBA00022970"/>
    </source>
</evidence>
<evidence type="ECO:0000256" key="4">
    <source>
        <dbReference type="ARBA" id="ARBA00022475"/>
    </source>
</evidence>
<evidence type="ECO:0000256" key="6">
    <source>
        <dbReference type="ARBA" id="ARBA00022840"/>
    </source>
</evidence>
<reference evidence="10" key="1">
    <citation type="submission" date="2022-07" db="EMBL/GenBank/DDBJ databases">
        <title>Enhanced cultured diversity of the mouse gut microbiota enables custom-made synthetic communities.</title>
        <authorList>
            <person name="Afrizal A."/>
        </authorList>
    </citation>
    <scope>NUCLEOTIDE SEQUENCE</scope>
    <source>
        <strain evidence="10">DSM 29482</strain>
    </source>
</reference>
<proteinExistence type="inferred from homology"/>
<name>A0A9X2MJP1_9FIRM</name>
<dbReference type="InterPro" id="IPR030679">
    <property type="entry name" value="ABC_ATPase_HisP-typ"/>
</dbReference>
<keyword evidence="7" id="KW-0029">Amino-acid transport</keyword>
<dbReference type="Pfam" id="PF00005">
    <property type="entry name" value="ABC_tran"/>
    <property type="match status" value="1"/>
</dbReference>
<dbReference type="Gene3D" id="3.40.50.300">
    <property type="entry name" value="P-loop containing nucleotide triphosphate hydrolases"/>
    <property type="match status" value="1"/>
</dbReference>
<dbReference type="RefSeq" id="WP_042678879.1">
    <property type="nucleotide sequence ID" value="NZ_CABKTM010000008.1"/>
</dbReference>
<sequence>MILKVEGLNKNLGKKQVLKDISFTLEMGEILAIIGPSGAGKTTILRCINSLEKCDSGTIRIDGSYLCKDYNNKSVYAGSEEMRFIRKKIGLVFQNYNLFPHMSVIENIIEAPINVFGASKNKARDRALELLNTMGLEDKIDSYPFELSGGQKQRVAIARACALNPKIMCLDEPTSALDPELREGISNIIENLVENNMSILIITHDMAFAKRIADKIIFMEDGQIVQEGRKEQFFNSFENNRIRKFMAL</sequence>
<dbReference type="PANTHER" id="PTHR43166">
    <property type="entry name" value="AMINO ACID IMPORT ATP-BINDING PROTEIN"/>
    <property type="match status" value="1"/>
</dbReference>
<comment type="subcellular location">
    <subcellularLocation>
        <location evidence="1">Cell membrane</location>
        <topology evidence="1">Peripheral membrane protein</topology>
    </subcellularLocation>
</comment>
<dbReference type="PANTHER" id="PTHR43166:SF9">
    <property type="entry name" value="GLUTAMATE_ASPARTATE IMPORT ATP-BINDING PROTEIN GLTL"/>
    <property type="match status" value="1"/>
</dbReference>
<accession>A0A9X2MJP1</accession>
<dbReference type="GO" id="GO:0005524">
    <property type="term" value="F:ATP binding"/>
    <property type="evidence" value="ECO:0007669"/>
    <property type="project" value="UniProtKB-KW"/>
</dbReference>
<keyword evidence="4" id="KW-1003">Cell membrane</keyword>
<evidence type="ECO:0000313" key="11">
    <source>
        <dbReference type="Proteomes" id="UP001142078"/>
    </source>
</evidence>
<dbReference type="OrthoDB" id="9802185at2"/>
<evidence type="ECO:0000256" key="5">
    <source>
        <dbReference type="ARBA" id="ARBA00022741"/>
    </source>
</evidence>
<keyword evidence="8" id="KW-0472">Membrane</keyword>
<protein>
    <submittedName>
        <fullName evidence="10">Amino acid ABC transporter ATP-binding protein</fullName>
    </submittedName>
</protein>